<evidence type="ECO:0000313" key="2">
    <source>
        <dbReference type="EMBL" id="TVU34508.1"/>
    </source>
</evidence>
<feature type="non-terminal residue" evidence="2">
    <location>
        <position position="1"/>
    </location>
</feature>
<dbReference type="EMBL" id="RWGY01000009">
    <property type="protein sequence ID" value="TVU34508.1"/>
    <property type="molecule type" value="Genomic_DNA"/>
</dbReference>
<protein>
    <submittedName>
        <fullName evidence="2">Uncharacterized protein</fullName>
    </submittedName>
</protein>
<gene>
    <name evidence="2" type="ORF">EJB05_16343</name>
</gene>
<dbReference type="AlphaFoldDB" id="A0A5J9VFP1"/>
<organism evidence="2 3">
    <name type="scientific">Eragrostis curvula</name>
    <name type="common">weeping love grass</name>
    <dbReference type="NCBI Taxonomy" id="38414"/>
    <lineage>
        <taxon>Eukaryota</taxon>
        <taxon>Viridiplantae</taxon>
        <taxon>Streptophyta</taxon>
        <taxon>Embryophyta</taxon>
        <taxon>Tracheophyta</taxon>
        <taxon>Spermatophyta</taxon>
        <taxon>Magnoliopsida</taxon>
        <taxon>Liliopsida</taxon>
        <taxon>Poales</taxon>
        <taxon>Poaceae</taxon>
        <taxon>PACMAD clade</taxon>
        <taxon>Chloridoideae</taxon>
        <taxon>Eragrostideae</taxon>
        <taxon>Eragrostidinae</taxon>
        <taxon>Eragrostis</taxon>
    </lineage>
</organism>
<proteinExistence type="predicted"/>
<comment type="caution">
    <text evidence="2">The sequence shown here is derived from an EMBL/GenBank/DDBJ whole genome shotgun (WGS) entry which is preliminary data.</text>
</comment>
<reference evidence="2 3" key="1">
    <citation type="journal article" date="2019" name="Sci. Rep.">
        <title>A high-quality genome of Eragrostis curvula grass provides insights into Poaceae evolution and supports new strategies to enhance forage quality.</title>
        <authorList>
            <person name="Carballo J."/>
            <person name="Santos B.A.C.M."/>
            <person name="Zappacosta D."/>
            <person name="Garbus I."/>
            <person name="Selva J.P."/>
            <person name="Gallo C.A."/>
            <person name="Diaz A."/>
            <person name="Albertini E."/>
            <person name="Caccamo M."/>
            <person name="Echenique V."/>
        </authorList>
    </citation>
    <scope>NUCLEOTIDE SEQUENCE [LARGE SCALE GENOMIC DNA]</scope>
    <source>
        <strain evidence="3">cv. Victoria</strain>
        <tissue evidence="2">Leaf</tissue>
    </source>
</reference>
<feature type="compositionally biased region" description="Low complexity" evidence="1">
    <location>
        <begin position="231"/>
        <end position="240"/>
    </location>
</feature>
<sequence>MAHAWVGSTWVEPTRPTSNGQYQPPVEATTHKSDIVAERRGGTPIQSPATSTCSRACLVPGDNTCLLVLAEKLNVLRHVAAATATSPESCEVAEEDAFLESQGADLLGTNGCSIVEPPRCPRVGRFNVVGRREHQGGVVDWLLVWRECACSVPRMAEDDGIEVLSDHGTARNSNPAPLLSRPIASTASIRPSSPSSPTVVRSPHPSIRRAPVPRIIPRLSRSFLGPPSPPVSVSIRSTTSRRPDAAPCGGASLTASAALPPASSPVQHPAGPLPQTEWQHHKSCRRPVCIGVPRPDGVCELSYQREAALGDLPFTGFHRSTQAAVAKWLKHKVWHSHGYYSEIEEIC</sequence>
<feature type="region of interest" description="Disordered" evidence="1">
    <location>
        <begin position="1"/>
        <end position="26"/>
    </location>
</feature>
<feature type="region of interest" description="Disordered" evidence="1">
    <location>
        <begin position="166"/>
        <end position="278"/>
    </location>
</feature>
<name>A0A5J9VFP1_9POAL</name>
<evidence type="ECO:0000256" key="1">
    <source>
        <dbReference type="SAM" id="MobiDB-lite"/>
    </source>
</evidence>
<accession>A0A5J9VFP1</accession>
<feature type="compositionally biased region" description="Low complexity" evidence="1">
    <location>
        <begin position="251"/>
        <end position="265"/>
    </location>
</feature>
<dbReference type="Proteomes" id="UP000324897">
    <property type="component" value="Unassembled WGS sequence"/>
</dbReference>
<evidence type="ECO:0000313" key="3">
    <source>
        <dbReference type="Proteomes" id="UP000324897"/>
    </source>
</evidence>
<keyword evidence="3" id="KW-1185">Reference proteome</keyword>
<feature type="compositionally biased region" description="Low complexity" evidence="1">
    <location>
        <begin position="182"/>
        <end position="218"/>
    </location>
</feature>
<dbReference type="Gramene" id="TVU34508">
    <property type="protein sequence ID" value="TVU34508"/>
    <property type="gene ID" value="EJB05_16343"/>
</dbReference>